<accession>A0A5J5F596</accession>
<evidence type="ECO:0000256" key="7">
    <source>
        <dbReference type="SAM" id="MobiDB-lite"/>
    </source>
</evidence>
<dbReference type="PROSITE" id="PS50102">
    <property type="entry name" value="RRM"/>
    <property type="match status" value="1"/>
</dbReference>
<dbReference type="InterPro" id="IPR024675">
    <property type="entry name" value="eIF3g_N"/>
</dbReference>
<sequence>MTAATAAAASATPSVRANWADDFEADEHALPPQEIVSHPDGTKTIVTYQLSPRGTKIRTTRRIRTSIVQEHVNPRVAERKSWAKFGREEGRSPGPDLSTTSVGENIVFKPSANWKATRGVVEEEEAEAAESKNLIEKLRHKQIACRICRGDHFTSKCPFRDTLPPLEDTAAATSEPEVAEVKTSGAYVAPHLRGKGRGGGESMAGGRDRDDLATLRVTNISEFAEEHEIRDLFERYGRVTRMFLAKDRDTGRPKGFAFVNYADRVDAERACAKMDGFGYGHLILKVEFAKKSD</sequence>
<dbReference type="GO" id="GO:0016282">
    <property type="term" value="C:eukaryotic 43S preinitiation complex"/>
    <property type="evidence" value="ECO:0007669"/>
    <property type="project" value="UniProtKB-UniRule"/>
</dbReference>
<dbReference type="OrthoDB" id="639027at2759"/>
<dbReference type="GO" id="GO:0003723">
    <property type="term" value="F:RNA binding"/>
    <property type="evidence" value="ECO:0007669"/>
    <property type="project" value="UniProtKB-UniRule"/>
</dbReference>
<dbReference type="SUPFAM" id="SSF54928">
    <property type="entry name" value="RNA-binding domain, RBD"/>
    <property type="match status" value="1"/>
</dbReference>
<dbReference type="GO" id="GO:0003743">
    <property type="term" value="F:translation initiation factor activity"/>
    <property type="evidence" value="ECO:0007669"/>
    <property type="project" value="UniProtKB-UniRule"/>
</dbReference>
<dbReference type="InterPro" id="IPR034240">
    <property type="entry name" value="eIF3G_RRM"/>
</dbReference>
<organism evidence="9 10">
    <name type="scientific">Sphaerosporella brunnea</name>
    <dbReference type="NCBI Taxonomy" id="1250544"/>
    <lineage>
        <taxon>Eukaryota</taxon>
        <taxon>Fungi</taxon>
        <taxon>Dikarya</taxon>
        <taxon>Ascomycota</taxon>
        <taxon>Pezizomycotina</taxon>
        <taxon>Pezizomycetes</taxon>
        <taxon>Pezizales</taxon>
        <taxon>Pyronemataceae</taxon>
        <taxon>Sphaerosporella</taxon>
    </lineage>
</organism>
<dbReference type="InterPro" id="IPR017334">
    <property type="entry name" value="eIF3_g"/>
</dbReference>
<dbReference type="PIRSF" id="PIRSF037949">
    <property type="entry name" value="Transl_init_eIF-3_RNA-bind"/>
    <property type="match status" value="1"/>
</dbReference>
<dbReference type="FunCoup" id="A0A5J5F596">
    <property type="interactions" value="1155"/>
</dbReference>
<evidence type="ECO:0000313" key="10">
    <source>
        <dbReference type="Proteomes" id="UP000326924"/>
    </source>
</evidence>
<dbReference type="FunFam" id="3.30.70.330:FF:000328">
    <property type="entry name" value="Eukaryotic translation initiation factor 3 subunit G"/>
    <property type="match status" value="1"/>
</dbReference>
<keyword evidence="2 5" id="KW-0396">Initiation factor</keyword>
<dbReference type="Pfam" id="PF00076">
    <property type="entry name" value="RRM_1"/>
    <property type="match status" value="1"/>
</dbReference>
<dbReference type="PANTHER" id="PTHR10352">
    <property type="entry name" value="EUKARYOTIC TRANSLATION INITIATION FACTOR 3 SUBUNIT G"/>
    <property type="match status" value="1"/>
</dbReference>
<dbReference type="GO" id="GO:0001732">
    <property type="term" value="P:formation of cytoplasmic translation initiation complex"/>
    <property type="evidence" value="ECO:0007669"/>
    <property type="project" value="UniProtKB-UniRule"/>
</dbReference>
<proteinExistence type="inferred from homology"/>
<evidence type="ECO:0000313" key="9">
    <source>
        <dbReference type="EMBL" id="KAA8911379.1"/>
    </source>
</evidence>
<feature type="domain" description="RRM" evidence="8">
    <location>
        <begin position="213"/>
        <end position="291"/>
    </location>
</feature>
<comment type="subunit">
    <text evidence="5">Component of the eukaryotic translation initiation factor 3 (eIF-3) complex.</text>
</comment>
<dbReference type="InterPro" id="IPR012677">
    <property type="entry name" value="Nucleotide-bd_a/b_plait_sf"/>
</dbReference>
<dbReference type="InterPro" id="IPR000504">
    <property type="entry name" value="RRM_dom"/>
</dbReference>
<keyword evidence="1 5" id="KW-0963">Cytoplasm</keyword>
<evidence type="ECO:0000256" key="3">
    <source>
        <dbReference type="ARBA" id="ARBA00022884"/>
    </source>
</evidence>
<dbReference type="InParanoid" id="A0A5J5F596"/>
<dbReference type="GO" id="GO:0033290">
    <property type="term" value="C:eukaryotic 48S preinitiation complex"/>
    <property type="evidence" value="ECO:0007669"/>
    <property type="project" value="UniProtKB-UniRule"/>
</dbReference>
<dbReference type="Pfam" id="PF12353">
    <property type="entry name" value="eIF3g"/>
    <property type="match status" value="1"/>
</dbReference>
<dbReference type="CDD" id="cd12933">
    <property type="entry name" value="eIF3G"/>
    <property type="match status" value="1"/>
</dbReference>
<name>A0A5J5F596_9PEZI</name>
<reference evidence="9 10" key="1">
    <citation type="submission" date="2019-09" db="EMBL/GenBank/DDBJ databases">
        <title>Draft genome of the ectomycorrhizal ascomycete Sphaerosporella brunnea.</title>
        <authorList>
            <consortium name="DOE Joint Genome Institute"/>
            <person name="Benucci G.M."/>
            <person name="Marozzi G."/>
            <person name="Antonielli L."/>
            <person name="Sanchez S."/>
            <person name="Marco P."/>
            <person name="Wang X."/>
            <person name="Falini L.B."/>
            <person name="Barry K."/>
            <person name="Haridas S."/>
            <person name="Lipzen A."/>
            <person name="Labutti K."/>
            <person name="Grigoriev I.V."/>
            <person name="Murat C."/>
            <person name="Martin F."/>
            <person name="Albertini E."/>
            <person name="Donnini D."/>
            <person name="Bonito G."/>
        </authorList>
    </citation>
    <scope>NUCLEOTIDE SEQUENCE [LARGE SCALE GENOMIC DNA]</scope>
    <source>
        <strain evidence="9 10">Sb_GMNB300</strain>
    </source>
</reference>
<dbReference type="SMART" id="SM00360">
    <property type="entry name" value="RRM"/>
    <property type="match status" value="1"/>
</dbReference>
<dbReference type="GO" id="GO:0005852">
    <property type="term" value="C:eukaryotic translation initiation factor 3 complex"/>
    <property type="evidence" value="ECO:0007669"/>
    <property type="project" value="UniProtKB-UniRule"/>
</dbReference>
<feature type="compositionally biased region" description="Low complexity" evidence="7">
    <location>
        <begin position="1"/>
        <end position="12"/>
    </location>
</feature>
<evidence type="ECO:0000256" key="6">
    <source>
        <dbReference type="PROSITE-ProRule" id="PRU00176"/>
    </source>
</evidence>
<protein>
    <recommendedName>
        <fullName evidence="5">Eukaryotic translation initiation factor 3 subunit G</fullName>
        <shortName evidence="5">eIF3g</shortName>
    </recommendedName>
    <alternativeName>
        <fullName evidence="5">Eukaryotic translation initiation factor 3 RNA-binding subunit</fullName>
        <shortName evidence="5">eIF-3 RNA-binding subunit</shortName>
    </alternativeName>
    <alternativeName>
        <fullName evidence="5">Translation initiation factor eIF3 p33 subunit homolog</fullName>
        <shortName evidence="5">eIF3 p33 homolog</shortName>
    </alternativeName>
</protein>
<keyword evidence="4 5" id="KW-0648">Protein biosynthesis</keyword>
<comment type="function">
    <text evidence="5">RNA-binding component of the eukaryotic translation initiation factor 3 (eIF-3) complex, which is involved in protein synthesis of a specialized repertoire of mRNAs and, together with other initiation factors, stimulates binding of mRNA and methionyl-tRNAi to the 40S ribosome. The eIF-3 complex specifically targets and initiates translation of a subset of mRNAs involved in cell proliferation. This subunit can bind 18S rRNA.</text>
</comment>
<dbReference type="HAMAP" id="MF_03006">
    <property type="entry name" value="eIF3g"/>
    <property type="match status" value="1"/>
</dbReference>
<keyword evidence="3 6" id="KW-0694">RNA-binding</keyword>
<dbReference type="Proteomes" id="UP000326924">
    <property type="component" value="Unassembled WGS sequence"/>
</dbReference>
<evidence type="ECO:0000259" key="8">
    <source>
        <dbReference type="PROSITE" id="PS50102"/>
    </source>
</evidence>
<evidence type="ECO:0000256" key="4">
    <source>
        <dbReference type="ARBA" id="ARBA00022917"/>
    </source>
</evidence>
<evidence type="ECO:0000256" key="1">
    <source>
        <dbReference type="ARBA" id="ARBA00022490"/>
    </source>
</evidence>
<dbReference type="EMBL" id="VXIS01000036">
    <property type="protein sequence ID" value="KAA8911379.1"/>
    <property type="molecule type" value="Genomic_DNA"/>
</dbReference>
<comment type="caution">
    <text evidence="9">The sequence shown here is derived from an EMBL/GenBank/DDBJ whole genome shotgun (WGS) entry which is preliminary data.</text>
</comment>
<keyword evidence="10" id="KW-1185">Reference proteome</keyword>
<dbReference type="InterPro" id="IPR035979">
    <property type="entry name" value="RBD_domain_sf"/>
</dbReference>
<dbReference type="Gene3D" id="3.30.70.330">
    <property type="match status" value="1"/>
</dbReference>
<comment type="similarity">
    <text evidence="5">Belongs to the eIF-3 subunit G family.</text>
</comment>
<evidence type="ECO:0000256" key="2">
    <source>
        <dbReference type="ARBA" id="ARBA00022540"/>
    </source>
</evidence>
<feature type="region of interest" description="Disordered" evidence="7">
    <location>
        <begin position="1"/>
        <end position="41"/>
    </location>
</feature>
<dbReference type="AlphaFoldDB" id="A0A5J5F596"/>
<dbReference type="CDD" id="cd12408">
    <property type="entry name" value="RRM_eIF3G_like"/>
    <property type="match status" value="1"/>
</dbReference>
<gene>
    <name evidence="5" type="primary">TIF35</name>
    <name evidence="9" type="ORF">FN846DRAFT_437668</name>
</gene>
<comment type="subcellular location">
    <subcellularLocation>
        <location evidence="5">Cytoplasm</location>
    </subcellularLocation>
</comment>
<evidence type="ECO:0000256" key="5">
    <source>
        <dbReference type="HAMAP-Rule" id="MF_03006"/>
    </source>
</evidence>